<sequence>MTRIESSLTPEIYGHLVVKKALLIGDHGVAKAHMTGYIDHDLSERSCRTAVRTHVASFKQKVQLPAALLSRFDLLGRDNDLRLAKHITLVHSYRKPPVHRTVQNRAEDHSHPNTSDKVFVLVRELAGANKTVKISDVMKRCTTKGYRSASRARSTPASRNMNPAACPDRPSSTDERPPTRFSVASR</sequence>
<dbReference type="Proteomes" id="UP000002320">
    <property type="component" value="Unassembled WGS sequence"/>
</dbReference>
<dbReference type="KEGG" id="cqu:CpipJ_CPIJ015855"/>
<dbReference type="EnsemblMetazoa" id="CPIJ015855-RA">
    <property type="protein sequence ID" value="CPIJ015855-PA"/>
    <property type="gene ID" value="CPIJ015855"/>
</dbReference>
<protein>
    <submittedName>
        <fullName evidence="2 3">DNA replication licensing factor MCM7</fullName>
    </submittedName>
</protein>
<dbReference type="AlphaFoldDB" id="B0X8J6"/>
<evidence type="ECO:0000256" key="1">
    <source>
        <dbReference type="SAM" id="MobiDB-lite"/>
    </source>
</evidence>
<dbReference type="EMBL" id="DS232491">
    <property type="protein sequence ID" value="EDS42520.1"/>
    <property type="molecule type" value="Genomic_DNA"/>
</dbReference>
<reference evidence="3" key="2">
    <citation type="submission" date="2020-05" db="UniProtKB">
        <authorList>
            <consortium name="EnsemblMetazoa"/>
        </authorList>
    </citation>
    <scope>IDENTIFICATION</scope>
    <source>
        <strain evidence="3">JHB</strain>
    </source>
</reference>
<accession>B0X8J6</accession>
<proteinExistence type="predicted"/>
<keyword evidence="4" id="KW-1185">Reference proteome</keyword>
<reference evidence="2" key="1">
    <citation type="submission" date="2007-03" db="EMBL/GenBank/DDBJ databases">
        <title>Annotation of Culex pipiens quinquefasciatus.</title>
        <authorList>
            <consortium name="The Broad Institute Genome Sequencing Platform"/>
            <person name="Atkinson P.W."/>
            <person name="Hemingway J."/>
            <person name="Christensen B.M."/>
            <person name="Higgs S."/>
            <person name="Kodira C."/>
            <person name="Hannick L."/>
            <person name="Megy K."/>
            <person name="O'Leary S."/>
            <person name="Pearson M."/>
            <person name="Haas B.J."/>
            <person name="Mauceli E."/>
            <person name="Wortman J.R."/>
            <person name="Lee N.H."/>
            <person name="Guigo R."/>
            <person name="Stanke M."/>
            <person name="Alvarado L."/>
            <person name="Amedeo P."/>
            <person name="Antoine C.H."/>
            <person name="Arensburger P."/>
            <person name="Bidwell S.L."/>
            <person name="Crawford M."/>
            <person name="Camaro F."/>
            <person name="Devon K."/>
            <person name="Engels R."/>
            <person name="Hammond M."/>
            <person name="Howarth C."/>
            <person name="Koehrsen M."/>
            <person name="Lawson D."/>
            <person name="Montgomery P."/>
            <person name="Nene V."/>
            <person name="Nusbaum C."/>
            <person name="Puiu D."/>
            <person name="Romero-Severson J."/>
            <person name="Severson D.W."/>
            <person name="Shumway M."/>
            <person name="Sisk P."/>
            <person name="Stolte C."/>
            <person name="Zeng Q."/>
            <person name="Eisenstadt E."/>
            <person name="Fraser-Liggett C."/>
            <person name="Strausberg R."/>
            <person name="Galagan J."/>
            <person name="Birren B."/>
            <person name="Collins F.H."/>
        </authorList>
    </citation>
    <scope>NUCLEOTIDE SEQUENCE [LARGE SCALE GENOMIC DNA]</scope>
    <source>
        <strain evidence="2">JHB</strain>
    </source>
</reference>
<dbReference type="OrthoDB" id="3207464at2759"/>
<evidence type="ECO:0000313" key="4">
    <source>
        <dbReference type="Proteomes" id="UP000002320"/>
    </source>
</evidence>
<organism>
    <name type="scientific">Culex quinquefasciatus</name>
    <name type="common">Southern house mosquito</name>
    <name type="synonym">Culex pungens</name>
    <dbReference type="NCBI Taxonomy" id="7176"/>
    <lineage>
        <taxon>Eukaryota</taxon>
        <taxon>Metazoa</taxon>
        <taxon>Ecdysozoa</taxon>
        <taxon>Arthropoda</taxon>
        <taxon>Hexapoda</taxon>
        <taxon>Insecta</taxon>
        <taxon>Pterygota</taxon>
        <taxon>Neoptera</taxon>
        <taxon>Endopterygota</taxon>
        <taxon>Diptera</taxon>
        <taxon>Nematocera</taxon>
        <taxon>Culicoidea</taxon>
        <taxon>Culicidae</taxon>
        <taxon>Culicinae</taxon>
        <taxon>Culicini</taxon>
        <taxon>Culex</taxon>
        <taxon>Culex</taxon>
    </lineage>
</organism>
<evidence type="ECO:0000313" key="3">
    <source>
        <dbReference type="EnsemblMetazoa" id="CPIJ015855-PA"/>
    </source>
</evidence>
<feature type="region of interest" description="Disordered" evidence="1">
    <location>
        <begin position="143"/>
        <end position="186"/>
    </location>
</feature>
<dbReference type="VEuPathDB" id="VectorBase:CQUJHB013047"/>
<evidence type="ECO:0000313" key="2">
    <source>
        <dbReference type="EMBL" id="EDS42520.1"/>
    </source>
</evidence>
<dbReference type="eggNOG" id="KOG0482">
    <property type="taxonomic scope" value="Eukaryota"/>
</dbReference>
<dbReference type="InParanoid" id="B0X8J6"/>
<dbReference type="STRING" id="7176.B0X8J6"/>
<dbReference type="VEuPathDB" id="VectorBase:CPIJ015855"/>
<name>B0X8J6_CULQU</name>
<feature type="compositionally biased region" description="Low complexity" evidence="1">
    <location>
        <begin position="147"/>
        <end position="159"/>
    </location>
</feature>
<gene>
    <name evidence="3" type="primary">6049151</name>
    <name evidence="2" type="ORF">CpipJ_CPIJ015855</name>
</gene>
<dbReference type="HOGENOM" id="CLU_111718_0_0_1"/>